<reference evidence="1 2" key="1">
    <citation type="submission" date="2012-03" db="EMBL/GenBank/DDBJ databases">
        <authorList>
            <person name="Rasko D."/>
            <person name="Redman J."/>
            <person name="Daugherty S.C."/>
            <person name="Tallon L."/>
            <person name="Sadzewicz L."/>
            <person name="Jones K."/>
            <person name="Santana-Cruz I."/>
            <person name="Liu X."/>
        </authorList>
    </citation>
    <scope>NUCLEOTIDE SEQUENCE [LARGE SCALE GENOMIC DNA]</scope>
    <source>
        <strain evidence="1 2">K-315</strain>
    </source>
</reference>
<gene>
    <name evidence="1" type="ORF">SFK315_1342</name>
</gene>
<proteinExistence type="predicted"/>
<dbReference type="EMBL" id="AKMY01000018">
    <property type="protein sequence ID" value="EIQ24191.1"/>
    <property type="molecule type" value="Genomic_DNA"/>
</dbReference>
<protein>
    <submittedName>
        <fullName evidence="1">Uncharacterized protein</fullName>
    </submittedName>
</protein>
<name>I6CXE9_SHIFL</name>
<sequence length="42" mass="4729">MDTHISARLPLKPTRFTSASLTLHAPAPHFRSTPLHVNYSMQ</sequence>
<comment type="caution">
    <text evidence="1">The sequence shown here is derived from an EMBL/GenBank/DDBJ whole genome shotgun (WGS) entry which is preliminary data.</text>
</comment>
<organism evidence="1 2">
    <name type="scientific">Shigella flexneri K-315</name>
    <dbReference type="NCBI Taxonomy" id="766150"/>
    <lineage>
        <taxon>Bacteria</taxon>
        <taxon>Pseudomonadati</taxon>
        <taxon>Pseudomonadota</taxon>
        <taxon>Gammaproteobacteria</taxon>
        <taxon>Enterobacterales</taxon>
        <taxon>Enterobacteriaceae</taxon>
        <taxon>Shigella</taxon>
    </lineage>
</organism>
<evidence type="ECO:0000313" key="1">
    <source>
        <dbReference type="EMBL" id="EIQ24191.1"/>
    </source>
</evidence>
<dbReference type="Proteomes" id="UP000005407">
    <property type="component" value="Unassembled WGS sequence"/>
</dbReference>
<evidence type="ECO:0000313" key="2">
    <source>
        <dbReference type="Proteomes" id="UP000005407"/>
    </source>
</evidence>
<accession>I6CXE9</accession>
<dbReference type="AlphaFoldDB" id="I6CXE9"/>